<keyword evidence="4" id="KW-1185">Reference proteome</keyword>
<dbReference type="Gene3D" id="3.40.50.300">
    <property type="entry name" value="P-loop containing nucleotide triphosphate hydrolases"/>
    <property type="match status" value="1"/>
</dbReference>
<dbReference type="STRING" id="1120955.SAMN03080610_02301"/>
<dbReference type="Proteomes" id="UP000199347">
    <property type="component" value="Unassembled WGS sequence"/>
</dbReference>
<sequence>MKNPVSRTYDRLAAEGGITPDPVQKELASRLDALLGALADERTKSKKSPLGWLFSGGRRPEPVPGLYIWGPVGRGKTMLMDIFFQAAPNTRKRRAHFHDFMEDVHERIARFRQRLKAGEVEGDDPIKPVAHDIAEETRLLCFDEFAVNDIADAMILGRLFEKLFAEGVTLVATSNVPPDRLYENGLNRALFLPFIELINKSNAVFHLDAPHDYRLDKHGETPLYVTPPGEAADEILAAHFERLSGEVKGTAQQLSLHGRHLDVPEAAGGVARFSFHDLCERPLGSADYLKLAKTFHTIIVSGIPVMSPQTRNEAKRFINLIDTLYDQKIRFIASAEAEPDALWQGTSGAEAFEFQRTASRLTEMRSDAWPGEPSQRS</sequence>
<dbReference type="GO" id="GO:0051301">
    <property type="term" value="P:cell division"/>
    <property type="evidence" value="ECO:0007669"/>
    <property type="project" value="UniProtKB-KW"/>
</dbReference>
<dbReference type="SUPFAM" id="SSF52540">
    <property type="entry name" value="P-loop containing nucleoside triphosphate hydrolases"/>
    <property type="match status" value="1"/>
</dbReference>
<dbReference type="AlphaFoldDB" id="A0A1G5NNU9"/>
<evidence type="ECO:0000256" key="2">
    <source>
        <dbReference type="ARBA" id="ARBA00022840"/>
    </source>
</evidence>
<dbReference type="GO" id="GO:0005524">
    <property type="term" value="F:ATP binding"/>
    <property type="evidence" value="ECO:0007669"/>
    <property type="project" value="UniProtKB-KW"/>
</dbReference>
<dbReference type="PANTHER" id="PTHR12169">
    <property type="entry name" value="ATPASE N2B"/>
    <property type="match status" value="1"/>
</dbReference>
<protein>
    <submittedName>
        <fullName evidence="3">Cell division protein ZapE</fullName>
    </submittedName>
</protein>
<evidence type="ECO:0000256" key="1">
    <source>
        <dbReference type="ARBA" id="ARBA00022741"/>
    </source>
</evidence>
<accession>A0A1G5NNU9</accession>
<name>A0A1G5NNU9_AFIMA</name>
<keyword evidence="3" id="KW-0131">Cell cycle</keyword>
<keyword evidence="3" id="KW-0132">Cell division</keyword>
<evidence type="ECO:0000313" key="4">
    <source>
        <dbReference type="Proteomes" id="UP000199347"/>
    </source>
</evidence>
<dbReference type="InterPro" id="IPR027417">
    <property type="entry name" value="P-loop_NTPase"/>
</dbReference>
<dbReference type="GO" id="GO:0005737">
    <property type="term" value="C:cytoplasm"/>
    <property type="evidence" value="ECO:0007669"/>
    <property type="project" value="TreeGrafter"/>
</dbReference>
<dbReference type="Pfam" id="PF03969">
    <property type="entry name" value="AFG1_ATPase"/>
    <property type="match status" value="1"/>
</dbReference>
<dbReference type="InterPro" id="IPR005654">
    <property type="entry name" value="ATPase_AFG1-like"/>
</dbReference>
<dbReference type="GO" id="GO:0016887">
    <property type="term" value="F:ATP hydrolysis activity"/>
    <property type="evidence" value="ECO:0007669"/>
    <property type="project" value="InterPro"/>
</dbReference>
<evidence type="ECO:0000313" key="3">
    <source>
        <dbReference type="EMBL" id="SCZ38598.1"/>
    </source>
</evidence>
<gene>
    <name evidence="3" type="ORF">SAMN03080610_02301</name>
</gene>
<dbReference type="PANTHER" id="PTHR12169:SF6">
    <property type="entry name" value="AFG1-LIKE ATPASE"/>
    <property type="match status" value="1"/>
</dbReference>
<keyword evidence="2" id="KW-0067">ATP-binding</keyword>
<organism evidence="3 4">
    <name type="scientific">Afifella marina DSM 2698</name>
    <dbReference type="NCBI Taxonomy" id="1120955"/>
    <lineage>
        <taxon>Bacteria</taxon>
        <taxon>Pseudomonadati</taxon>
        <taxon>Pseudomonadota</taxon>
        <taxon>Alphaproteobacteria</taxon>
        <taxon>Hyphomicrobiales</taxon>
        <taxon>Afifellaceae</taxon>
        <taxon>Afifella</taxon>
    </lineage>
</organism>
<dbReference type="OrthoDB" id="9774491at2"/>
<reference evidence="3 4" key="1">
    <citation type="submission" date="2016-10" db="EMBL/GenBank/DDBJ databases">
        <authorList>
            <person name="de Groot N.N."/>
        </authorList>
    </citation>
    <scope>NUCLEOTIDE SEQUENCE [LARGE SCALE GENOMIC DNA]</scope>
    <source>
        <strain evidence="3 4">DSM 2698</strain>
    </source>
</reference>
<dbReference type="EMBL" id="FMVW01000005">
    <property type="protein sequence ID" value="SCZ38598.1"/>
    <property type="molecule type" value="Genomic_DNA"/>
</dbReference>
<proteinExistence type="predicted"/>
<dbReference type="NCBIfam" id="NF040713">
    <property type="entry name" value="ZapE"/>
    <property type="match status" value="1"/>
</dbReference>
<keyword evidence="1" id="KW-0547">Nucleotide-binding</keyword>